<comment type="caution">
    <text evidence="1">The sequence shown here is derived from an EMBL/GenBank/DDBJ whole genome shotgun (WGS) entry which is preliminary data.</text>
</comment>
<protein>
    <submittedName>
        <fullName evidence="1">Uncharacterized protein</fullName>
    </submittedName>
</protein>
<dbReference type="Proteomes" id="UP000708208">
    <property type="component" value="Unassembled WGS sequence"/>
</dbReference>
<organism evidence="1 2">
    <name type="scientific">Allacma fusca</name>
    <dbReference type="NCBI Taxonomy" id="39272"/>
    <lineage>
        <taxon>Eukaryota</taxon>
        <taxon>Metazoa</taxon>
        <taxon>Ecdysozoa</taxon>
        <taxon>Arthropoda</taxon>
        <taxon>Hexapoda</taxon>
        <taxon>Collembola</taxon>
        <taxon>Symphypleona</taxon>
        <taxon>Sminthuridae</taxon>
        <taxon>Allacma</taxon>
    </lineage>
</organism>
<accession>A0A8J2P2S2</accession>
<evidence type="ECO:0000313" key="2">
    <source>
        <dbReference type="Proteomes" id="UP000708208"/>
    </source>
</evidence>
<keyword evidence="2" id="KW-1185">Reference proteome</keyword>
<sequence length="68" mass="8548">MELQENSAGDYYSQVEILTLRKFRRRFLRQWNIARHCEEQRRGRQGEKMRVIDLTRWVRGYREERKSM</sequence>
<name>A0A8J2P2S2_9HEXA</name>
<gene>
    <name evidence="1" type="ORF">AFUS01_LOCUS11037</name>
</gene>
<dbReference type="EMBL" id="CAJVCH010083596">
    <property type="protein sequence ID" value="CAG7721849.1"/>
    <property type="molecule type" value="Genomic_DNA"/>
</dbReference>
<dbReference type="AlphaFoldDB" id="A0A8J2P2S2"/>
<evidence type="ECO:0000313" key="1">
    <source>
        <dbReference type="EMBL" id="CAG7721849.1"/>
    </source>
</evidence>
<reference evidence="1" key="1">
    <citation type="submission" date="2021-06" db="EMBL/GenBank/DDBJ databases">
        <authorList>
            <person name="Hodson N. C."/>
            <person name="Mongue J. A."/>
            <person name="Jaron S. K."/>
        </authorList>
    </citation>
    <scope>NUCLEOTIDE SEQUENCE</scope>
</reference>
<proteinExistence type="predicted"/>